<dbReference type="InterPro" id="IPR016071">
    <property type="entry name" value="Staphylococal_nuclease_OB-fold"/>
</dbReference>
<accession>A0A942EBW7</accession>
<dbReference type="PROSITE" id="PS50830">
    <property type="entry name" value="TNASE_3"/>
    <property type="match status" value="1"/>
</dbReference>
<keyword evidence="4" id="KW-1185">Reference proteome</keyword>
<evidence type="ECO:0000259" key="2">
    <source>
        <dbReference type="PROSITE" id="PS50830"/>
    </source>
</evidence>
<dbReference type="Gene3D" id="2.40.50.90">
    <property type="match status" value="1"/>
</dbReference>
<reference evidence="3" key="1">
    <citation type="submission" date="2021-04" db="EMBL/GenBank/DDBJ databases">
        <title>Devosia litorisediminis sp. nov., isolated from a sand dune.</title>
        <authorList>
            <person name="Park S."/>
            <person name="Yoon J.-H."/>
        </authorList>
    </citation>
    <scope>NUCLEOTIDE SEQUENCE</scope>
    <source>
        <strain evidence="3">BSSL-BM10</strain>
    </source>
</reference>
<dbReference type="PANTHER" id="PTHR12302:SF26">
    <property type="entry name" value="BLR1266 PROTEIN"/>
    <property type="match status" value="1"/>
</dbReference>
<dbReference type="Pfam" id="PF00565">
    <property type="entry name" value="SNase"/>
    <property type="match status" value="1"/>
</dbReference>
<keyword evidence="1" id="KW-1133">Transmembrane helix</keyword>
<gene>
    <name evidence="3" type="ORF">KD146_10255</name>
</gene>
<keyword evidence="1" id="KW-0812">Transmembrane</keyword>
<evidence type="ECO:0000256" key="1">
    <source>
        <dbReference type="SAM" id="Phobius"/>
    </source>
</evidence>
<evidence type="ECO:0000313" key="4">
    <source>
        <dbReference type="Proteomes" id="UP000678281"/>
    </source>
</evidence>
<proteinExistence type="predicted"/>
<dbReference type="Proteomes" id="UP000678281">
    <property type="component" value="Unassembled WGS sequence"/>
</dbReference>
<sequence length="178" mass="19140">MSRSTLFSGRRGAVLAIIILAGVALLANWLDAPLPPIAGNARVSDGDSFHLGDDRVRLLGLDAPELAQDCARAGGGRWPCGQQARNRMAELLASGPLDCRPEGRDRYERLLARCSVDGADLGAIMVVEGLAVSSGDYWREESAARSARRGIWAGAFDRPSDWRDDHARPSGLLGWFGL</sequence>
<dbReference type="EMBL" id="JAGXTP010000001">
    <property type="protein sequence ID" value="MBS3849075.1"/>
    <property type="molecule type" value="Genomic_DNA"/>
</dbReference>
<name>A0A942EBW7_9HYPH</name>
<comment type="caution">
    <text evidence="3">The sequence shown here is derived from an EMBL/GenBank/DDBJ whole genome shotgun (WGS) entry which is preliminary data.</text>
</comment>
<evidence type="ECO:0000313" key="3">
    <source>
        <dbReference type="EMBL" id="MBS3849075.1"/>
    </source>
</evidence>
<feature type="domain" description="TNase-like" evidence="2">
    <location>
        <begin position="42"/>
        <end position="154"/>
    </location>
</feature>
<dbReference type="SUPFAM" id="SSF50199">
    <property type="entry name" value="Staphylococcal nuclease"/>
    <property type="match status" value="1"/>
</dbReference>
<organism evidence="3 4">
    <name type="scientific">Devosia litorisediminis</name>
    <dbReference type="NCBI Taxonomy" id="2829817"/>
    <lineage>
        <taxon>Bacteria</taxon>
        <taxon>Pseudomonadati</taxon>
        <taxon>Pseudomonadota</taxon>
        <taxon>Alphaproteobacteria</taxon>
        <taxon>Hyphomicrobiales</taxon>
        <taxon>Devosiaceae</taxon>
        <taxon>Devosia</taxon>
    </lineage>
</organism>
<dbReference type="RefSeq" id="WP_212658572.1">
    <property type="nucleotide sequence ID" value="NZ_JAGXTP010000001.1"/>
</dbReference>
<dbReference type="AlphaFoldDB" id="A0A942EBW7"/>
<feature type="transmembrane region" description="Helical" evidence="1">
    <location>
        <begin position="12"/>
        <end position="30"/>
    </location>
</feature>
<keyword evidence="1" id="KW-0472">Membrane</keyword>
<protein>
    <submittedName>
        <fullName evidence="3">Thermonuclease family protein</fullName>
    </submittedName>
</protein>
<dbReference type="PANTHER" id="PTHR12302">
    <property type="entry name" value="EBNA2 BINDING PROTEIN P100"/>
    <property type="match status" value="1"/>
</dbReference>
<dbReference type="InterPro" id="IPR035437">
    <property type="entry name" value="SNase_OB-fold_sf"/>
</dbReference>
<dbReference type="SMART" id="SM00318">
    <property type="entry name" value="SNc"/>
    <property type="match status" value="1"/>
</dbReference>